<feature type="domain" description="NADP-dependent oxidoreductase" evidence="1">
    <location>
        <begin position="16"/>
        <end position="213"/>
    </location>
</feature>
<keyword evidence="3" id="KW-1185">Reference proteome</keyword>
<dbReference type="InterPro" id="IPR020471">
    <property type="entry name" value="AKR"/>
</dbReference>
<dbReference type="InterPro" id="IPR036812">
    <property type="entry name" value="NAD(P)_OxRdtase_dom_sf"/>
</dbReference>
<evidence type="ECO:0000313" key="2">
    <source>
        <dbReference type="EMBL" id="MDC2889306.1"/>
    </source>
</evidence>
<proteinExistence type="predicted"/>
<dbReference type="PANTHER" id="PTHR42686">
    <property type="entry name" value="GH17980P-RELATED"/>
    <property type="match status" value="1"/>
</dbReference>
<dbReference type="RefSeq" id="WP_272180767.1">
    <property type="nucleotide sequence ID" value="NZ_JAQOMS010000002.1"/>
</dbReference>
<dbReference type="Gene3D" id="3.20.20.100">
    <property type="entry name" value="NADP-dependent oxidoreductase domain"/>
    <property type="match status" value="1"/>
</dbReference>
<dbReference type="EMBL" id="JAQOMS010000002">
    <property type="protein sequence ID" value="MDC2889306.1"/>
    <property type="molecule type" value="Genomic_DNA"/>
</dbReference>
<evidence type="ECO:0000259" key="1">
    <source>
        <dbReference type="Pfam" id="PF00248"/>
    </source>
</evidence>
<name>A0ABT5FCN3_9GAMM</name>
<dbReference type="SUPFAM" id="SSF51430">
    <property type="entry name" value="NAD(P)-linked oxidoreductase"/>
    <property type="match status" value="1"/>
</dbReference>
<organism evidence="2 3">
    <name type="scientific">Psychrosphaera algicola</name>
    <dbReference type="NCBI Taxonomy" id="3023714"/>
    <lineage>
        <taxon>Bacteria</taxon>
        <taxon>Pseudomonadati</taxon>
        <taxon>Pseudomonadota</taxon>
        <taxon>Gammaproteobacteria</taxon>
        <taxon>Alteromonadales</taxon>
        <taxon>Pseudoalteromonadaceae</taxon>
        <taxon>Psychrosphaera</taxon>
    </lineage>
</organism>
<dbReference type="PANTHER" id="PTHR42686:SF1">
    <property type="entry name" value="GH17980P-RELATED"/>
    <property type="match status" value="1"/>
</dbReference>
<comment type="caution">
    <text evidence="2">The sequence shown here is derived from an EMBL/GenBank/DDBJ whole genome shotgun (WGS) entry which is preliminary data.</text>
</comment>
<evidence type="ECO:0000313" key="3">
    <source>
        <dbReference type="Proteomes" id="UP001528411"/>
    </source>
</evidence>
<protein>
    <submittedName>
        <fullName evidence="2">Aldo/keto reductase</fullName>
    </submittedName>
</protein>
<dbReference type="Pfam" id="PF00248">
    <property type="entry name" value="Aldo_ket_red"/>
    <property type="match status" value="1"/>
</dbReference>
<gene>
    <name evidence="2" type="ORF">PN838_11620</name>
</gene>
<accession>A0ABT5FCN3</accession>
<dbReference type="Proteomes" id="UP001528411">
    <property type="component" value="Unassembled WGS sequence"/>
</dbReference>
<dbReference type="InterPro" id="IPR023210">
    <property type="entry name" value="NADP_OxRdtase_dom"/>
</dbReference>
<sequence length="231" mass="25713">MFKNRQIGDTGLEVSELGFGAASLGNLYKAISDNEAQETLDAAKASGINLYDTAPRYGLGLSERRLGDALRTLPKSDYVISTKVGRILTPDHKANVKELRYGFDTPMPFDSHYDYTYDGIMRSFEDSLQRLGLAQIDILLVHDIGVDTHGEQDPYYYQQLASSGYKALDELRSQGVIKAVGLGVNETEICERVMGIGQFDCFLLAGRYSLLEQDALDTFYLNVSNTEHPLY</sequence>
<reference evidence="2 3" key="1">
    <citation type="submission" date="2023-01" db="EMBL/GenBank/DDBJ databases">
        <title>Psychrosphaera sp. nov., isolated from marine algae.</title>
        <authorList>
            <person name="Bayburt H."/>
            <person name="Choi B.J."/>
            <person name="Kim J.M."/>
            <person name="Choi D.G."/>
            <person name="Jeon C.O."/>
        </authorList>
    </citation>
    <scope>NUCLEOTIDE SEQUENCE [LARGE SCALE GENOMIC DNA]</scope>
    <source>
        <strain evidence="2 3">G1-22</strain>
    </source>
</reference>